<dbReference type="SMART" id="SM00382">
    <property type="entry name" value="AAA"/>
    <property type="match status" value="1"/>
</dbReference>
<dbReference type="Proteomes" id="UP000182762">
    <property type="component" value="Unassembled WGS sequence"/>
</dbReference>
<evidence type="ECO:0000313" key="7">
    <source>
        <dbReference type="Proteomes" id="UP000182762"/>
    </source>
</evidence>
<reference evidence="6 7" key="1">
    <citation type="submission" date="2016-10" db="EMBL/GenBank/DDBJ databases">
        <authorList>
            <person name="Varghese N."/>
            <person name="Submissions S."/>
        </authorList>
    </citation>
    <scope>NUCLEOTIDE SEQUENCE [LARGE SCALE GENOMIC DNA]</scope>
    <source>
        <strain evidence="6 7">DSM 13796</strain>
    </source>
</reference>
<evidence type="ECO:0000256" key="4">
    <source>
        <dbReference type="ARBA" id="ARBA00022840"/>
    </source>
</evidence>
<dbReference type="PROSITE" id="PS00211">
    <property type="entry name" value="ABC_TRANSPORTER_1"/>
    <property type="match status" value="1"/>
</dbReference>
<accession>A0A1I5YBA6</accession>
<keyword evidence="4 6" id="KW-0067">ATP-binding</keyword>
<dbReference type="InterPro" id="IPR027417">
    <property type="entry name" value="P-loop_NTPase"/>
</dbReference>
<dbReference type="GeneID" id="93710071"/>
<keyword evidence="2" id="KW-0813">Transport</keyword>
<organism evidence="6 7">
    <name type="scientific">Priestia endophytica DSM 13796</name>
    <dbReference type="NCBI Taxonomy" id="1121089"/>
    <lineage>
        <taxon>Bacteria</taxon>
        <taxon>Bacillati</taxon>
        <taxon>Bacillota</taxon>
        <taxon>Bacilli</taxon>
        <taxon>Bacillales</taxon>
        <taxon>Bacillaceae</taxon>
        <taxon>Priestia</taxon>
    </lineage>
</organism>
<dbReference type="InterPro" id="IPR003439">
    <property type="entry name" value="ABC_transporter-like_ATP-bd"/>
</dbReference>
<evidence type="ECO:0000256" key="1">
    <source>
        <dbReference type="ARBA" id="ARBA00005417"/>
    </source>
</evidence>
<proteinExistence type="inferred from homology"/>
<evidence type="ECO:0000259" key="5">
    <source>
        <dbReference type="PROSITE" id="PS50893"/>
    </source>
</evidence>
<dbReference type="InterPro" id="IPR017871">
    <property type="entry name" value="ABC_transporter-like_CS"/>
</dbReference>
<protein>
    <submittedName>
        <fullName evidence="6">ABC-2 type transport system ATP-binding protein</fullName>
    </submittedName>
</protein>
<keyword evidence="7" id="KW-1185">Reference proteome</keyword>
<evidence type="ECO:0000313" key="6">
    <source>
        <dbReference type="EMBL" id="SFQ41459.1"/>
    </source>
</evidence>
<dbReference type="Gene3D" id="3.40.50.300">
    <property type="entry name" value="P-loop containing nucleotide triphosphate hydrolases"/>
    <property type="match status" value="1"/>
</dbReference>
<gene>
    <name evidence="6" type="ORF">SAMN02745910_01353</name>
</gene>
<feature type="domain" description="ABC transporter" evidence="5">
    <location>
        <begin position="5"/>
        <end position="233"/>
    </location>
</feature>
<dbReference type="GO" id="GO:0005524">
    <property type="term" value="F:ATP binding"/>
    <property type="evidence" value="ECO:0007669"/>
    <property type="project" value="UniProtKB-KW"/>
</dbReference>
<sequence>MENMVEVRELQKVIGKNTIIDNLSFSIRKGEIIGLVGPNGAGKTTTIRMMVGLISMNSGDVLINGHSIKQEFEKTLEGVGAIVENPEFYPYLTGRQNLLHFARMHKNVTKERMKEVAEWLEIDSYLDKKVKTYSLGMRQRLGLAQALLHNPKFLILDEPTNGLDPAGIREFRLLLKKLSHERGLSVLVSSHLLAEIEQMCDRIVVISKGKLVRVQDVNQNSTDDTSSIYELQCDQAENVVAFLTEKGLKAEQKEDLVQVSITKLEASPLMKELFDNGFTLYRFNPVRKTLEDSFFEMTGGDQK</sequence>
<evidence type="ECO:0000256" key="2">
    <source>
        <dbReference type="ARBA" id="ARBA00022448"/>
    </source>
</evidence>
<dbReference type="PROSITE" id="PS50893">
    <property type="entry name" value="ABC_TRANSPORTER_2"/>
    <property type="match status" value="1"/>
</dbReference>
<dbReference type="SUPFAM" id="SSF52540">
    <property type="entry name" value="P-loop containing nucleoside triphosphate hydrolases"/>
    <property type="match status" value="1"/>
</dbReference>
<dbReference type="RefSeq" id="WP_061803758.1">
    <property type="nucleotide sequence ID" value="NZ_FOXX01000002.1"/>
</dbReference>
<dbReference type="PANTHER" id="PTHR43335">
    <property type="entry name" value="ABC TRANSPORTER, ATP-BINDING PROTEIN"/>
    <property type="match status" value="1"/>
</dbReference>
<dbReference type="InterPro" id="IPR003593">
    <property type="entry name" value="AAA+_ATPase"/>
</dbReference>
<dbReference type="PANTHER" id="PTHR43335:SF4">
    <property type="entry name" value="ABC TRANSPORTER, ATP-BINDING PROTEIN"/>
    <property type="match status" value="1"/>
</dbReference>
<dbReference type="EMBL" id="FOXX01000002">
    <property type="protein sequence ID" value="SFQ41459.1"/>
    <property type="molecule type" value="Genomic_DNA"/>
</dbReference>
<name>A0A1I5YBA6_9BACI</name>
<dbReference type="Pfam" id="PF00005">
    <property type="entry name" value="ABC_tran"/>
    <property type="match status" value="1"/>
</dbReference>
<evidence type="ECO:0000256" key="3">
    <source>
        <dbReference type="ARBA" id="ARBA00022741"/>
    </source>
</evidence>
<comment type="caution">
    <text evidence="6">The sequence shown here is derived from an EMBL/GenBank/DDBJ whole genome shotgun (WGS) entry which is preliminary data.</text>
</comment>
<comment type="similarity">
    <text evidence="1">Belongs to the ABC transporter superfamily.</text>
</comment>
<keyword evidence="3" id="KW-0547">Nucleotide-binding</keyword>